<dbReference type="AlphaFoldDB" id="A0A0H2X541"/>
<feature type="region of interest" description="Disordered" evidence="1">
    <location>
        <begin position="37"/>
        <end position="69"/>
    </location>
</feature>
<feature type="region of interest" description="Disordered" evidence="1">
    <location>
        <begin position="1"/>
        <end position="20"/>
    </location>
</feature>
<accession>A0A0H2X541</accession>
<dbReference type="EMBL" id="CP000050">
    <property type="protein sequence ID" value="AAY48216.1"/>
    <property type="molecule type" value="Genomic_DNA"/>
</dbReference>
<gene>
    <name evidence="2" type="ordered locus">XC_1146</name>
</gene>
<proteinExistence type="predicted"/>
<organism evidence="2 3">
    <name type="scientific">Xanthomonas campestris pv. campestris (strain 8004)</name>
    <dbReference type="NCBI Taxonomy" id="314565"/>
    <lineage>
        <taxon>Bacteria</taxon>
        <taxon>Pseudomonadati</taxon>
        <taxon>Pseudomonadota</taxon>
        <taxon>Gammaproteobacteria</taxon>
        <taxon>Lysobacterales</taxon>
        <taxon>Lysobacteraceae</taxon>
        <taxon>Xanthomonas</taxon>
    </lineage>
</organism>
<reference evidence="2 3" key="1">
    <citation type="journal article" date="2005" name="Genome Res.">
        <title>Comparative and functional genomic analyses of the pathogenicity of phytopathogen Xanthomonas campestris pv. campestris.</title>
        <authorList>
            <person name="Qian W."/>
            <person name="Jia Y."/>
            <person name="Ren S.X."/>
            <person name="He Y.Q."/>
            <person name="Feng J.X."/>
            <person name="Lu L.F."/>
            <person name="Sun Q."/>
            <person name="Ying G."/>
            <person name="Tang D.J."/>
            <person name="Tang H."/>
            <person name="Wu W."/>
            <person name="Hao P."/>
            <person name="Wang L."/>
            <person name="Jiang B.L."/>
            <person name="Zeng S."/>
            <person name="Gu W.Y."/>
            <person name="Lu G."/>
            <person name="Rong L."/>
            <person name="Tian Y."/>
            <person name="Yao Z."/>
            <person name="Fu G."/>
            <person name="Chen B."/>
            <person name="Fang R."/>
            <person name="Qiang B."/>
            <person name="Chen Z."/>
            <person name="Zhao G.P."/>
            <person name="Tang J.L."/>
            <person name="He C."/>
        </authorList>
    </citation>
    <scope>NUCLEOTIDE SEQUENCE [LARGE SCALE GENOMIC DNA]</scope>
    <source>
        <strain evidence="2 3">8004</strain>
    </source>
</reference>
<protein>
    <submittedName>
        <fullName evidence="2">Uncharacterized protein</fullName>
    </submittedName>
</protein>
<name>A0A0H2X541_XANC8</name>
<evidence type="ECO:0000313" key="2">
    <source>
        <dbReference type="EMBL" id="AAY48216.1"/>
    </source>
</evidence>
<dbReference type="HOGENOM" id="CLU_1824568_0_0_6"/>
<dbReference type="KEGG" id="xcb:XC_1146"/>
<evidence type="ECO:0000313" key="3">
    <source>
        <dbReference type="Proteomes" id="UP000000420"/>
    </source>
</evidence>
<evidence type="ECO:0000256" key="1">
    <source>
        <dbReference type="SAM" id="MobiDB-lite"/>
    </source>
</evidence>
<feature type="compositionally biased region" description="Basic residues" evidence="1">
    <location>
        <begin position="55"/>
        <end position="69"/>
    </location>
</feature>
<dbReference type="Proteomes" id="UP000000420">
    <property type="component" value="Chromosome"/>
</dbReference>
<sequence>MPRCVSANHRRAAGPGQRTCNQCQDLRRHRQMDLQRLITSPPDTGPGQDRGSSFGRRHRLTASSAHRRPPCYARGITVAAVTAATTVAPGDACRTRAAILATRRRLGTQARSLQRPTGAAECQPERLVQTNKRRQRRLFAD</sequence>